<name>A0ABQ1P0U7_9GAMM</name>
<organism evidence="1 2">
    <name type="scientific">Halopseudomonas salina</name>
    <dbReference type="NCBI Taxonomy" id="1323744"/>
    <lineage>
        <taxon>Bacteria</taxon>
        <taxon>Pseudomonadati</taxon>
        <taxon>Pseudomonadota</taxon>
        <taxon>Gammaproteobacteria</taxon>
        <taxon>Pseudomonadales</taxon>
        <taxon>Pseudomonadaceae</taxon>
        <taxon>Halopseudomonas</taxon>
    </lineage>
</organism>
<comment type="caution">
    <text evidence="1">The sequence shown here is derived from an EMBL/GenBank/DDBJ whole genome shotgun (WGS) entry which is preliminary data.</text>
</comment>
<evidence type="ECO:0000313" key="2">
    <source>
        <dbReference type="Proteomes" id="UP000638188"/>
    </source>
</evidence>
<keyword evidence="2" id="KW-1185">Reference proteome</keyword>
<evidence type="ECO:0008006" key="3">
    <source>
        <dbReference type="Google" id="ProtNLM"/>
    </source>
</evidence>
<dbReference type="Proteomes" id="UP000638188">
    <property type="component" value="Unassembled WGS sequence"/>
</dbReference>
<gene>
    <name evidence="1" type="ORF">GCM10007418_05750</name>
</gene>
<dbReference type="RefSeq" id="WP_150277333.1">
    <property type="nucleotide sequence ID" value="NZ_BMFF01000001.1"/>
</dbReference>
<reference evidence="2" key="1">
    <citation type="journal article" date="2019" name="Int. J. Syst. Evol. Microbiol.">
        <title>The Global Catalogue of Microorganisms (GCM) 10K type strain sequencing project: providing services to taxonomists for standard genome sequencing and annotation.</title>
        <authorList>
            <consortium name="The Broad Institute Genomics Platform"/>
            <consortium name="The Broad Institute Genome Sequencing Center for Infectious Disease"/>
            <person name="Wu L."/>
            <person name="Ma J."/>
        </authorList>
    </citation>
    <scope>NUCLEOTIDE SEQUENCE [LARGE SCALE GENOMIC DNA]</scope>
    <source>
        <strain evidence="2">CGMCC 1.12482</strain>
    </source>
</reference>
<evidence type="ECO:0000313" key="1">
    <source>
        <dbReference type="EMBL" id="GGC88942.1"/>
    </source>
</evidence>
<sequence>MSRDEPILHAATETLSFCQIDYLNGFTKGTAFRLFKAGRQHLVEGQDYFYLPAVQHADKIQLLKATGQIYPTTVNLVLITRPGYGKLRQGQGFAGSGA</sequence>
<protein>
    <recommendedName>
        <fullName evidence="3">KilA-N DNA-binding domain-containing protein</fullName>
    </recommendedName>
</protein>
<dbReference type="EMBL" id="BMFF01000001">
    <property type="protein sequence ID" value="GGC88942.1"/>
    <property type="molecule type" value="Genomic_DNA"/>
</dbReference>
<accession>A0ABQ1P0U7</accession>
<proteinExistence type="predicted"/>